<accession>A0A0E0KUL7</accession>
<dbReference type="InterPro" id="IPR007750">
    <property type="entry name" value="DUF674"/>
</dbReference>
<dbReference type="HOGENOM" id="CLU_183263_0_0_1"/>
<evidence type="ECO:0000313" key="1">
    <source>
        <dbReference type="EnsemblPlants" id="OPUNC04G21270.1"/>
    </source>
</evidence>
<dbReference type="Proteomes" id="UP000026962">
    <property type="component" value="Chromosome 4"/>
</dbReference>
<dbReference type="STRING" id="4537.A0A0E0KUL7"/>
<dbReference type="OMA" id="SGCESKM"/>
<dbReference type="PANTHER" id="PTHR33103:SF27">
    <property type="entry name" value="OS04G0594700 PROTEIN"/>
    <property type="match status" value="1"/>
</dbReference>
<name>A0A0E0KUL7_ORYPU</name>
<proteinExistence type="predicted"/>
<reference evidence="1" key="1">
    <citation type="submission" date="2015-04" db="UniProtKB">
        <authorList>
            <consortium name="EnsemblPlants"/>
        </authorList>
    </citation>
    <scope>IDENTIFICATION</scope>
</reference>
<evidence type="ECO:0000313" key="2">
    <source>
        <dbReference type="Proteomes" id="UP000026962"/>
    </source>
</evidence>
<organism evidence="1">
    <name type="scientific">Oryza punctata</name>
    <name type="common">Red rice</name>
    <dbReference type="NCBI Taxonomy" id="4537"/>
    <lineage>
        <taxon>Eukaryota</taxon>
        <taxon>Viridiplantae</taxon>
        <taxon>Streptophyta</taxon>
        <taxon>Embryophyta</taxon>
        <taxon>Tracheophyta</taxon>
        <taxon>Spermatophyta</taxon>
        <taxon>Magnoliopsida</taxon>
        <taxon>Liliopsida</taxon>
        <taxon>Poales</taxon>
        <taxon>Poaceae</taxon>
        <taxon>BOP clade</taxon>
        <taxon>Oryzoideae</taxon>
        <taxon>Oryzeae</taxon>
        <taxon>Oryzinae</taxon>
        <taxon>Oryza</taxon>
    </lineage>
</organism>
<dbReference type="PANTHER" id="PTHR33103">
    <property type="entry name" value="OS01G0153900 PROTEIN"/>
    <property type="match status" value="1"/>
</dbReference>
<dbReference type="EnsemblPlants" id="OPUNC04G21270.1">
    <property type="protein sequence ID" value="OPUNC04G21270.1"/>
    <property type="gene ID" value="OPUNC04G21270"/>
</dbReference>
<dbReference type="Gramene" id="OPUNC04G21270.1">
    <property type="protein sequence ID" value="OPUNC04G21270.1"/>
    <property type="gene ID" value="OPUNC04G21270"/>
</dbReference>
<protein>
    <submittedName>
        <fullName evidence="1">Uncharacterized protein</fullName>
    </submittedName>
</protein>
<sequence>MSTSNNGGPTVAVKLYIDKEKKKVMLAESDKDFVDVLFSFLTLPLGTVVRLLGKQSQVGCFDLLYKSVENLSEDHFQTQRLQGHAS</sequence>
<reference evidence="1" key="2">
    <citation type="submission" date="2018-05" db="EMBL/GenBank/DDBJ databases">
        <title>OpunRS2 (Oryza punctata Reference Sequence Version 2).</title>
        <authorList>
            <person name="Zhang J."/>
            <person name="Kudrna D."/>
            <person name="Lee S."/>
            <person name="Talag J."/>
            <person name="Welchert J."/>
            <person name="Wing R.A."/>
        </authorList>
    </citation>
    <scope>NUCLEOTIDE SEQUENCE [LARGE SCALE GENOMIC DNA]</scope>
</reference>
<keyword evidence="2" id="KW-1185">Reference proteome</keyword>
<dbReference type="Pfam" id="PF05056">
    <property type="entry name" value="DUF674"/>
    <property type="match status" value="1"/>
</dbReference>
<dbReference type="AlphaFoldDB" id="A0A0E0KUL7"/>